<evidence type="ECO:0000256" key="2">
    <source>
        <dbReference type="ARBA" id="ARBA00007812"/>
    </source>
</evidence>
<dbReference type="InterPro" id="IPR045229">
    <property type="entry name" value="TPP_enz"/>
</dbReference>
<dbReference type="InterPro" id="IPR029035">
    <property type="entry name" value="DHS-like_NAD/FAD-binding_dom"/>
</dbReference>
<dbReference type="Pfam" id="PF02775">
    <property type="entry name" value="TPP_enzyme_C"/>
    <property type="match status" value="1"/>
</dbReference>
<name>A0A381W0H0_9ZZZZ</name>
<dbReference type="InterPro" id="IPR029061">
    <property type="entry name" value="THDP-binding"/>
</dbReference>
<evidence type="ECO:0000259" key="5">
    <source>
        <dbReference type="Pfam" id="PF00205"/>
    </source>
</evidence>
<dbReference type="Pfam" id="PF00205">
    <property type="entry name" value="TPP_enzyme_M"/>
    <property type="match status" value="1"/>
</dbReference>
<dbReference type="EMBL" id="UINC01010327">
    <property type="protein sequence ID" value="SVA45984.1"/>
    <property type="molecule type" value="Genomic_DNA"/>
</dbReference>
<dbReference type="PROSITE" id="PS51318">
    <property type="entry name" value="TAT"/>
    <property type="match status" value="1"/>
</dbReference>
<feature type="domain" description="Thiamine pyrophosphate enzyme TPP-binding" evidence="6">
    <location>
        <begin position="473"/>
        <end position="609"/>
    </location>
</feature>
<evidence type="ECO:0000256" key="4">
    <source>
        <dbReference type="RuleBase" id="RU362132"/>
    </source>
</evidence>
<dbReference type="CDD" id="cd07035">
    <property type="entry name" value="TPP_PYR_POX_like"/>
    <property type="match status" value="1"/>
</dbReference>
<dbReference type="GO" id="GO:0009099">
    <property type="term" value="P:L-valine biosynthetic process"/>
    <property type="evidence" value="ECO:0007669"/>
    <property type="project" value="TreeGrafter"/>
</dbReference>
<evidence type="ECO:0008006" key="9">
    <source>
        <dbReference type="Google" id="ProtNLM"/>
    </source>
</evidence>
<gene>
    <name evidence="8" type="ORF">METZ01_LOCUS98838</name>
</gene>
<dbReference type="Pfam" id="PF02776">
    <property type="entry name" value="TPP_enzyme_N"/>
    <property type="match status" value="1"/>
</dbReference>
<evidence type="ECO:0000259" key="6">
    <source>
        <dbReference type="Pfam" id="PF02775"/>
    </source>
</evidence>
<protein>
    <recommendedName>
        <fullName evidence="9">Thiamine pyrophosphate-binding protein</fullName>
    </recommendedName>
</protein>
<dbReference type="CDD" id="cd02002">
    <property type="entry name" value="TPP_BFDC"/>
    <property type="match status" value="1"/>
</dbReference>
<dbReference type="PANTHER" id="PTHR18968">
    <property type="entry name" value="THIAMINE PYROPHOSPHATE ENZYMES"/>
    <property type="match status" value="1"/>
</dbReference>
<evidence type="ECO:0000256" key="1">
    <source>
        <dbReference type="ARBA" id="ARBA00001964"/>
    </source>
</evidence>
<dbReference type="Gene3D" id="3.40.50.970">
    <property type="match status" value="2"/>
</dbReference>
<dbReference type="InterPro" id="IPR000399">
    <property type="entry name" value="TPP-bd_CS"/>
</dbReference>
<dbReference type="GO" id="GO:0000287">
    <property type="term" value="F:magnesium ion binding"/>
    <property type="evidence" value="ECO:0007669"/>
    <property type="project" value="InterPro"/>
</dbReference>
<dbReference type="InterPro" id="IPR012000">
    <property type="entry name" value="Thiamin_PyroP_enz_cen_dom"/>
</dbReference>
<keyword evidence="3 4" id="KW-0786">Thiamine pyrophosphate</keyword>
<comment type="cofactor">
    <cofactor evidence="1">
        <name>thiamine diphosphate</name>
        <dbReference type="ChEBI" id="CHEBI:58937"/>
    </cofactor>
</comment>
<dbReference type="SUPFAM" id="SSF52518">
    <property type="entry name" value="Thiamin diphosphate-binding fold (THDP-binding)"/>
    <property type="match status" value="2"/>
</dbReference>
<dbReference type="Gene3D" id="3.40.50.1220">
    <property type="entry name" value="TPP-binding domain"/>
    <property type="match status" value="1"/>
</dbReference>
<evidence type="ECO:0000259" key="7">
    <source>
        <dbReference type="Pfam" id="PF02776"/>
    </source>
</evidence>
<feature type="domain" description="Thiamine pyrophosphate enzyme N-terminal TPP-binding" evidence="7">
    <location>
        <begin position="67"/>
        <end position="172"/>
    </location>
</feature>
<dbReference type="GO" id="GO:0030976">
    <property type="term" value="F:thiamine pyrophosphate binding"/>
    <property type="evidence" value="ECO:0007669"/>
    <property type="project" value="InterPro"/>
</dbReference>
<feature type="domain" description="Thiamine pyrophosphate enzyme central" evidence="5">
    <location>
        <begin position="256"/>
        <end position="385"/>
    </location>
</feature>
<dbReference type="GO" id="GO:0050660">
    <property type="term" value="F:flavin adenine dinucleotide binding"/>
    <property type="evidence" value="ECO:0007669"/>
    <property type="project" value="TreeGrafter"/>
</dbReference>
<dbReference type="GO" id="GO:0003984">
    <property type="term" value="F:acetolactate synthase activity"/>
    <property type="evidence" value="ECO:0007669"/>
    <property type="project" value="TreeGrafter"/>
</dbReference>
<dbReference type="InterPro" id="IPR011766">
    <property type="entry name" value="TPP_enzyme_TPP-bd"/>
</dbReference>
<dbReference type="InterPro" id="IPR012001">
    <property type="entry name" value="Thiamin_PyroP_enz_TPP-bd_dom"/>
</dbReference>
<dbReference type="InterPro" id="IPR006311">
    <property type="entry name" value="TAT_signal"/>
</dbReference>
<reference evidence="8" key="1">
    <citation type="submission" date="2018-05" db="EMBL/GenBank/DDBJ databases">
        <authorList>
            <person name="Lanie J.A."/>
            <person name="Ng W.-L."/>
            <person name="Kazmierczak K.M."/>
            <person name="Andrzejewski T.M."/>
            <person name="Davidsen T.M."/>
            <person name="Wayne K.J."/>
            <person name="Tettelin H."/>
            <person name="Glass J.I."/>
            <person name="Rusch D."/>
            <person name="Podicherti R."/>
            <person name="Tsui H.-C.T."/>
            <person name="Winkler M.E."/>
        </authorList>
    </citation>
    <scope>NUCLEOTIDE SEQUENCE</scope>
</reference>
<sequence length="636" mass="69578">MYIQEVSMRTLVKLLLDNKLSRRGFVKELAALGVGLSSAEAMINSIIPVVHAAEEGEFQAVREVTGNGADLLTETLLEAGVKYIFHGNGGNTVPFFDSIVTRPEIKNFLATNEGQAVAMAEGYHLGSGGELGVAVIPKHGLGNAAGNFHNALENRSSLLVISVRENGEYSERGGELVDWDEAMSPFMKWSYRMRRANRVPEFTRRAINVAKTPPGGPTFLQMNADLYDQQATAKILPHEKFQITSKIQSNPDQVLEAAKLLVESENPLVTVGYEVTRSGAVEQMIELAELLALPVTEGYSGFADFPNKHPLFLGDYSPFLPQVRNADLYVSLGSALPDKSTAPQLLGPIPSNAKIVHVTLDSDLIGVAYPADLNIVADVGETISGLIDAVKSLATKQRLNSIRDERFDRINAFTQKQRSRKLEAAKKTWDQSPMTTARIAFELNENLEDDAIIVSESTPISSWDWFDLGPDEKRFIRIPGGAILGWATGAALGVKLANPDSQVVALSGDGAFMFQHDLWALARYDVPVIVVIFNNHCYNTSRAFRWFGAQAEQEKDLTSYLGDPDVDFSLIAKGYGVDGEVVQDASELGPAIKRAIQATKNGNPYLLDVSYERWGPGGELTWHPEISVAGMRTRNI</sequence>
<accession>A0A381W0H0</accession>
<dbReference type="GO" id="GO:0005948">
    <property type="term" value="C:acetolactate synthase complex"/>
    <property type="evidence" value="ECO:0007669"/>
    <property type="project" value="TreeGrafter"/>
</dbReference>
<dbReference type="PANTHER" id="PTHR18968:SF13">
    <property type="entry name" value="ACETOLACTATE SYNTHASE CATALYTIC SUBUNIT, MITOCHONDRIAL"/>
    <property type="match status" value="1"/>
</dbReference>
<evidence type="ECO:0000256" key="3">
    <source>
        <dbReference type="ARBA" id="ARBA00023052"/>
    </source>
</evidence>
<comment type="similarity">
    <text evidence="2 4">Belongs to the TPP enzyme family.</text>
</comment>
<dbReference type="AlphaFoldDB" id="A0A381W0H0"/>
<dbReference type="PROSITE" id="PS00187">
    <property type="entry name" value="TPP_ENZYMES"/>
    <property type="match status" value="1"/>
</dbReference>
<dbReference type="GO" id="GO:0009097">
    <property type="term" value="P:isoleucine biosynthetic process"/>
    <property type="evidence" value="ECO:0007669"/>
    <property type="project" value="TreeGrafter"/>
</dbReference>
<organism evidence="8">
    <name type="scientific">marine metagenome</name>
    <dbReference type="NCBI Taxonomy" id="408172"/>
    <lineage>
        <taxon>unclassified sequences</taxon>
        <taxon>metagenomes</taxon>
        <taxon>ecological metagenomes</taxon>
    </lineage>
</organism>
<proteinExistence type="inferred from homology"/>
<evidence type="ECO:0000313" key="8">
    <source>
        <dbReference type="EMBL" id="SVA45984.1"/>
    </source>
</evidence>
<dbReference type="SUPFAM" id="SSF52467">
    <property type="entry name" value="DHS-like NAD/FAD-binding domain"/>
    <property type="match status" value="1"/>
</dbReference>